<keyword evidence="3" id="KW-1185">Reference proteome</keyword>
<evidence type="ECO:0008006" key="4">
    <source>
        <dbReference type="Google" id="ProtNLM"/>
    </source>
</evidence>
<comment type="caution">
    <text evidence="2">The sequence shown here is derived from an EMBL/GenBank/DDBJ whole genome shotgun (WGS) entry which is preliminary data.</text>
</comment>
<protein>
    <recommendedName>
        <fullName evidence="4">Muconolactone delta-isomerase</fullName>
    </recommendedName>
</protein>
<dbReference type="Proteomes" id="UP001162905">
    <property type="component" value="Unassembled WGS sequence"/>
</dbReference>
<gene>
    <name evidence="2" type="ORF">L4G47_17205</name>
</gene>
<organism evidence="2 3">
    <name type="scientific">Pseudomonas petrae</name>
    <dbReference type="NCBI Taxonomy" id="2912190"/>
    <lineage>
        <taxon>Bacteria</taxon>
        <taxon>Pseudomonadati</taxon>
        <taxon>Pseudomonadota</taxon>
        <taxon>Gammaproteobacteria</taxon>
        <taxon>Pseudomonadales</taxon>
        <taxon>Pseudomonadaceae</taxon>
        <taxon>Pseudomonas</taxon>
    </lineage>
</organism>
<evidence type="ECO:0000313" key="2">
    <source>
        <dbReference type="EMBL" id="MCF7543940.1"/>
    </source>
</evidence>
<evidence type="ECO:0000256" key="1">
    <source>
        <dbReference type="SAM" id="SignalP"/>
    </source>
</evidence>
<feature type="chain" id="PRO_5047055433" description="Muconolactone delta-isomerase" evidence="1">
    <location>
        <begin position="25"/>
        <end position="131"/>
    </location>
</feature>
<evidence type="ECO:0000313" key="3">
    <source>
        <dbReference type="Proteomes" id="UP001162905"/>
    </source>
</evidence>
<accession>A0ABS9I8L8</accession>
<dbReference type="EMBL" id="JAKJXH010000018">
    <property type="protein sequence ID" value="MCF7543940.1"/>
    <property type="molecule type" value="Genomic_DNA"/>
</dbReference>
<name>A0ABS9I8L8_9PSED</name>
<reference evidence="2" key="1">
    <citation type="submission" date="2022-01" db="EMBL/GenBank/DDBJ databases">
        <title>Pseudomonas sp. nov. isolated from Antarctic regolith.</title>
        <authorList>
            <person name="Novakova D."/>
            <person name="Sedlar K."/>
        </authorList>
    </citation>
    <scope>NUCLEOTIDE SEQUENCE</scope>
    <source>
        <strain evidence="2">P2647</strain>
    </source>
</reference>
<sequence>MNLIFRRLLLASALSLSLAGTSQAAPLPTVPTTKIIAIGTITPGSTQEAIGAVLPQEVRETVQLHLDGKIEQWNVRNDTLGVVFVLNMTSVEEAKAIFARMPLDRAGLISFEFIPVGPLSPLSLLLAPAGH</sequence>
<dbReference type="RefSeq" id="WP_237253387.1">
    <property type="nucleotide sequence ID" value="NZ_JAKJXE010000014.1"/>
</dbReference>
<feature type="signal peptide" evidence="1">
    <location>
        <begin position="1"/>
        <end position="24"/>
    </location>
</feature>
<keyword evidence="1" id="KW-0732">Signal</keyword>
<proteinExistence type="predicted"/>